<feature type="transmembrane region" description="Helical" evidence="10">
    <location>
        <begin position="170"/>
        <end position="188"/>
    </location>
</feature>
<evidence type="ECO:0000256" key="5">
    <source>
        <dbReference type="ARBA" id="ARBA00022741"/>
    </source>
</evidence>
<dbReference type="InterPro" id="IPR011527">
    <property type="entry name" value="ABC1_TM_dom"/>
</dbReference>
<dbReference type="SUPFAM" id="SSF90123">
    <property type="entry name" value="ABC transporter transmembrane region"/>
    <property type="match status" value="1"/>
</dbReference>
<evidence type="ECO:0000313" key="14">
    <source>
        <dbReference type="Proteomes" id="UP000602647"/>
    </source>
</evidence>
<dbReference type="InterPro" id="IPR039421">
    <property type="entry name" value="Type_1_exporter"/>
</dbReference>
<feature type="transmembrane region" description="Helical" evidence="10">
    <location>
        <begin position="45"/>
        <end position="68"/>
    </location>
</feature>
<comment type="caution">
    <text evidence="13">The sequence shown here is derived from an EMBL/GenBank/DDBJ whole genome shotgun (WGS) entry which is preliminary data.</text>
</comment>
<dbReference type="SUPFAM" id="SSF52540">
    <property type="entry name" value="P-loop containing nucleoside triphosphate hydrolases"/>
    <property type="match status" value="1"/>
</dbReference>
<dbReference type="FunFam" id="3.40.50.300:FF:000287">
    <property type="entry name" value="Multidrug ABC transporter ATP-binding protein"/>
    <property type="match status" value="1"/>
</dbReference>
<dbReference type="CDD" id="cd18547">
    <property type="entry name" value="ABC_6TM_Tm288_like"/>
    <property type="match status" value="1"/>
</dbReference>
<keyword evidence="6 13" id="KW-0067">ATP-binding</keyword>
<dbReference type="GO" id="GO:0005886">
    <property type="term" value="C:plasma membrane"/>
    <property type="evidence" value="ECO:0007669"/>
    <property type="project" value="UniProtKB-SubCell"/>
</dbReference>
<dbReference type="Gene3D" id="3.40.50.300">
    <property type="entry name" value="P-loop containing nucleotide triphosphate hydrolases"/>
    <property type="match status" value="1"/>
</dbReference>
<reference evidence="13" key="1">
    <citation type="submission" date="2020-08" db="EMBL/GenBank/DDBJ databases">
        <title>Genome public.</title>
        <authorList>
            <person name="Liu C."/>
            <person name="Sun Q."/>
        </authorList>
    </citation>
    <scope>NUCLEOTIDE SEQUENCE</scope>
    <source>
        <strain evidence="13">BX12</strain>
    </source>
</reference>
<keyword evidence="7 10" id="KW-1133">Transmembrane helix</keyword>
<accession>A0A923SS96</accession>
<feature type="domain" description="ABC transporter" evidence="11">
    <location>
        <begin position="375"/>
        <end position="608"/>
    </location>
</feature>
<evidence type="ECO:0000313" key="13">
    <source>
        <dbReference type="EMBL" id="MBC6680144.1"/>
    </source>
</evidence>
<dbReference type="PROSITE" id="PS50929">
    <property type="entry name" value="ABC_TM1F"/>
    <property type="match status" value="1"/>
</dbReference>
<keyword evidence="8 10" id="KW-0472">Membrane</keyword>
<sequence length="613" mass="68316">MADKGTRQKRRRGPAGGPHGMMPGEKAKDFGGTMKTLISYLRPHGIAVSVVFLFAIASTVFSIVSPTILGDATDEVVKGLMSPAGIDFSALLDILILLIVLYALSFLFSTIQGYIMAGVSQKVTYELRRAMSEKMDRLPLKYFDSKTHGEIQSRVVNDIETVNQTLSQSLTQIITSITMIIGILVMMIRINLLMTVTALIVLPLSMLVIRLIIGKTQRHFKAQQKYLGEVNSHVEEMYTGHTIVKAFNREEASEEVFDEYNEKLYESAWKSQFLSGLMMPLTNFIGNLAYVAVCILGGHLALNGSITIGNIQAFIQYVRSFNQPVSQVANVANLLQSTAAAAERVFELLDEEEEVSDQKADGTPALSRENLRGSVGFEHVGFGYEEELIIKDFNFQVQPGQRVAIVGPTGAGKTTIVKLLLRFYELNQGRITVDGNDIRDYSRKELRGMFGMVLQDTWLFNGTVRDNIRYGKMDATDEEVVEAAKAAHIHHFIMTQPKGYDMEISEEADNISQGQKQLLTIARAILADTPIMILDEATSSVDTRTEALIQQAMANLMKDRTSFIIAHRLSTIRDADWILVMNHGDIIEQGTHRQLLEENGFYANLYNSQFAED</sequence>
<evidence type="ECO:0000256" key="6">
    <source>
        <dbReference type="ARBA" id="ARBA00022840"/>
    </source>
</evidence>
<keyword evidence="2" id="KW-0813">Transport</keyword>
<evidence type="ECO:0000256" key="4">
    <source>
        <dbReference type="ARBA" id="ARBA00022692"/>
    </source>
</evidence>
<dbReference type="InterPro" id="IPR003593">
    <property type="entry name" value="AAA+_ATPase"/>
</dbReference>
<keyword evidence="3" id="KW-1003">Cell membrane</keyword>
<name>A0A923SS96_9FIRM</name>
<keyword evidence="14" id="KW-1185">Reference proteome</keyword>
<dbReference type="PANTHER" id="PTHR43394:SF1">
    <property type="entry name" value="ATP-BINDING CASSETTE SUB-FAMILY B MEMBER 10, MITOCHONDRIAL"/>
    <property type="match status" value="1"/>
</dbReference>
<dbReference type="EMBL" id="JACRYT010000010">
    <property type="protein sequence ID" value="MBC6680144.1"/>
    <property type="molecule type" value="Genomic_DNA"/>
</dbReference>
<feature type="region of interest" description="Disordered" evidence="9">
    <location>
        <begin position="1"/>
        <end position="24"/>
    </location>
</feature>
<evidence type="ECO:0000256" key="9">
    <source>
        <dbReference type="SAM" id="MobiDB-lite"/>
    </source>
</evidence>
<evidence type="ECO:0000256" key="7">
    <source>
        <dbReference type="ARBA" id="ARBA00022989"/>
    </source>
</evidence>
<evidence type="ECO:0000256" key="10">
    <source>
        <dbReference type="SAM" id="Phobius"/>
    </source>
</evidence>
<dbReference type="Proteomes" id="UP000602647">
    <property type="component" value="Unassembled WGS sequence"/>
</dbReference>
<dbReference type="PROSITE" id="PS50893">
    <property type="entry name" value="ABC_TRANSPORTER_2"/>
    <property type="match status" value="1"/>
</dbReference>
<dbReference type="AlphaFoldDB" id="A0A923SS96"/>
<dbReference type="Gene3D" id="1.20.1560.10">
    <property type="entry name" value="ABC transporter type 1, transmembrane domain"/>
    <property type="match status" value="1"/>
</dbReference>
<dbReference type="GO" id="GO:0005524">
    <property type="term" value="F:ATP binding"/>
    <property type="evidence" value="ECO:0007669"/>
    <property type="project" value="UniProtKB-KW"/>
</dbReference>
<evidence type="ECO:0000256" key="8">
    <source>
        <dbReference type="ARBA" id="ARBA00023136"/>
    </source>
</evidence>
<dbReference type="FunFam" id="1.20.1560.10:FF:000011">
    <property type="entry name" value="Multidrug ABC transporter ATP-binding protein"/>
    <property type="match status" value="1"/>
</dbReference>
<protein>
    <submittedName>
        <fullName evidence="13">ABC transporter ATP-binding protein</fullName>
    </submittedName>
</protein>
<dbReference type="GO" id="GO:0016887">
    <property type="term" value="F:ATP hydrolysis activity"/>
    <property type="evidence" value="ECO:0007669"/>
    <property type="project" value="InterPro"/>
</dbReference>
<dbReference type="InterPro" id="IPR036640">
    <property type="entry name" value="ABC1_TM_sf"/>
</dbReference>
<dbReference type="PANTHER" id="PTHR43394">
    <property type="entry name" value="ATP-DEPENDENT PERMEASE MDL1, MITOCHONDRIAL"/>
    <property type="match status" value="1"/>
</dbReference>
<evidence type="ECO:0000256" key="1">
    <source>
        <dbReference type="ARBA" id="ARBA00004651"/>
    </source>
</evidence>
<feature type="transmembrane region" description="Helical" evidence="10">
    <location>
        <begin position="88"/>
        <end position="108"/>
    </location>
</feature>
<keyword evidence="4 10" id="KW-0812">Transmembrane</keyword>
<dbReference type="InterPro" id="IPR017871">
    <property type="entry name" value="ABC_transporter-like_CS"/>
</dbReference>
<proteinExistence type="predicted"/>
<dbReference type="Pfam" id="PF00664">
    <property type="entry name" value="ABC_membrane"/>
    <property type="match status" value="1"/>
</dbReference>
<dbReference type="CDD" id="cd03254">
    <property type="entry name" value="ABCC_Glucan_exporter_like"/>
    <property type="match status" value="1"/>
</dbReference>
<gene>
    <name evidence="13" type="ORF">H9L42_09890</name>
</gene>
<dbReference type="SMART" id="SM00382">
    <property type="entry name" value="AAA"/>
    <property type="match status" value="1"/>
</dbReference>
<feature type="domain" description="ABC transmembrane type-1" evidence="12">
    <location>
        <begin position="50"/>
        <end position="337"/>
    </location>
</feature>
<feature type="transmembrane region" description="Helical" evidence="10">
    <location>
        <begin position="194"/>
        <end position="213"/>
    </location>
</feature>
<dbReference type="InterPro" id="IPR003439">
    <property type="entry name" value="ABC_transporter-like_ATP-bd"/>
</dbReference>
<keyword evidence="5" id="KW-0547">Nucleotide-binding</keyword>
<organism evidence="13 14">
    <name type="scientific">Zhenpiania hominis</name>
    <dbReference type="NCBI Taxonomy" id="2763644"/>
    <lineage>
        <taxon>Bacteria</taxon>
        <taxon>Bacillati</taxon>
        <taxon>Bacillota</taxon>
        <taxon>Clostridia</taxon>
        <taxon>Peptostreptococcales</taxon>
        <taxon>Anaerovoracaceae</taxon>
        <taxon>Zhenpiania</taxon>
    </lineage>
</organism>
<evidence type="ECO:0000259" key="12">
    <source>
        <dbReference type="PROSITE" id="PS50929"/>
    </source>
</evidence>
<dbReference type="InterPro" id="IPR027417">
    <property type="entry name" value="P-loop_NTPase"/>
</dbReference>
<dbReference type="PROSITE" id="PS00211">
    <property type="entry name" value="ABC_TRANSPORTER_1"/>
    <property type="match status" value="1"/>
</dbReference>
<evidence type="ECO:0000259" key="11">
    <source>
        <dbReference type="PROSITE" id="PS50893"/>
    </source>
</evidence>
<comment type="subcellular location">
    <subcellularLocation>
        <location evidence="1">Cell membrane</location>
        <topology evidence="1">Multi-pass membrane protein</topology>
    </subcellularLocation>
</comment>
<dbReference type="Pfam" id="PF00005">
    <property type="entry name" value="ABC_tran"/>
    <property type="match status" value="1"/>
</dbReference>
<evidence type="ECO:0000256" key="3">
    <source>
        <dbReference type="ARBA" id="ARBA00022475"/>
    </source>
</evidence>
<dbReference type="GO" id="GO:0015421">
    <property type="term" value="F:ABC-type oligopeptide transporter activity"/>
    <property type="evidence" value="ECO:0007669"/>
    <property type="project" value="TreeGrafter"/>
</dbReference>
<evidence type="ECO:0000256" key="2">
    <source>
        <dbReference type="ARBA" id="ARBA00022448"/>
    </source>
</evidence>
<dbReference type="RefSeq" id="WP_187303247.1">
    <property type="nucleotide sequence ID" value="NZ_JACRYT010000010.1"/>
</dbReference>
<feature type="transmembrane region" description="Helical" evidence="10">
    <location>
        <begin position="281"/>
        <end position="302"/>
    </location>
</feature>